<organism evidence="2 3">
    <name type="scientific">Sphingomonas natans</name>
    <dbReference type="NCBI Taxonomy" id="3063330"/>
    <lineage>
        <taxon>Bacteria</taxon>
        <taxon>Pseudomonadati</taxon>
        <taxon>Pseudomonadota</taxon>
        <taxon>Alphaproteobacteria</taxon>
        <taxon>Sphingomonadales</taxon>
        <taxon>Sphingomonadaceae</taxon>
        <taxon>Sphingomonas</taxon>
    </lineage>
</organism>
<dbReference type="RefSeq" id="WP_303543729.1">
    <property type="nucleotide sequence ID" value="NZ_JAUOTP010000006.1"/>
</dbReference>
<keyword evidence="3" id="KW-1185">Reference proteome</keyword>
<proteinExistence type="predicted"/>
<accession>A0ABT8YBA6</accession>
<name>A0ABT8YBA6_9SPHN</name>
<reference evidence="2" key="1">
    <citation type="submission" date="2023-07" db="EMBL/GenBank/DDBJ databases">
        <authorList>
            <person name="Kim M."/>
        </authorList>
    </citation>
    <scope>NUCLEOTIDE SEQUENCE</scope>
    <source>
        <strain evidence="2">BIUV-7</strain>
    </source>
</reference>
<evidence type="ECO:0000256" key="1">
    <source>
        <dbReference type="SAM" id="MobiDB-lite"/>
    </source>
</evidence>
<sequence length="209" mass="21045">MSQTITRLFDNYSDATTAVRDLEALGIDHSDISIVANNAHGHHGTDDHDGVNDDGDVTRGTTTGALLGGAGGLLAGLGLLAIPGLGPIVAAGWLAATAAGAGIGAVGGAATGGLVGALKNAGHTDEEANVYSEGVRRGGTLVSAKVPDDQEAQAEAVLVRNSAVDATTRGDAYRQSGWASFDDGAPAYTSEQIDRERAGYATATPAERY</sequence>
<dbReference type="InterPro" id="IPR052948">
    <property type="entry name" value="Low_temp-induced_all0457"/>
</dbReference>
<dbReference type="PANTHER" id="PTHR36109">
    <property type="entry name" value="MEMBRANE PROTEIN-RELATED"/>
    <property type="match status" value="1"/>
</dbReference>
<gene>
    <name evidence="2" type="ORF">Q4F19_14510</name>
</gene>
<evidence type="ECO:0000313" key="2">
    <source>
        <dbReference type="EMBL" id="MDO6415599.1"/>
    </source>
</evidence>
<comment type="caution">
    <text evidence="2">The sequence shown here is derived from an EMBL/GenBank/DDBJ whole genome shotgun (WGS) entry which is preliminary data.</text>
</comment>
<dbReference type="Proteomes" id="UP001169764">
    <property type="component" value="Unassembled WGS sequence"/>
</dbReference>
<protein>
    <recommendedName>
        <fullName evidence="4">General stress protein 17M-like domain-containing protein</fullName>
    </recommendedName>
</protein>
<evidence type="ECO:0008006" key="4">
    <source>
        <dbReference type="Google" id="ProtNLM"/>
    </source>
</evidence>
<feature type="region of interest" description="Disordered" evidence="1">
    <location>
        <begin position="184"/>
        <end position="209"/>
    </location>
</feature>
<evidence type="ECO:0000313" key="3">
    <source>
        <dbReference type="Proteomes" id="UP001169764"/>
    </source>
</evidence>
<dbReference type="EMBL" id="JAUOTP010000006">
    <property type="protein sequence ID" value="MDO6415599.1"/>
    <property type="molecule type" value="Genomic_DNA"/>
</dbReference>
<dbReference type="PANTHER" id="PTHR36109:SF2">
    <property type="entry name" value="MEMBRANE PROTEIN"/>
    <property type="match status" value="1"/>
</dbReference>